<feature type="compositionally biased region" description="Polar residues" evidence="12">
    <location>
        <begin position="618"/>
        <end position="627"/>
    </location>
</feature>
<evidence type="ECO:0000256" key="8">
    <source>
        <dbReference type="ARBA" id="ARBA00023136"/>
    </source>
</evidence>
<name>A0A8C0XEI2_CASCN</name>
<reference evidence="16" key="1">
    <citation type="submission" date="2023-09" db="UniProtKB">
        <authorList>
            <consortium name="Ensembl"/>
        </authorList>
    </citation>
    <scope>IDENTIFICATION</scope>
</reference>
<dbReference type="InterPro" id="IPR013098">
    <property type="entry name" value="Ig_I-set"/>
</dbReference>
<feature type="transmembrane region" description="Helical" evidence="13">
    <location>
        <begin position="444"/>
        <end position="470"/>
    </location>
</feature>
<dbReference type="InterPro" id="IPR050958">
    <property type="entry name" value="Cell_Adh-Cytoskel_Orgn"/>
</dbReference>
<keyword evidence="7 13" id="KW-1133">Transmembrane helix</keyword>
<evidence type="ECO:0000256" key="7">
    <source>
        <dbReference type="ARBA" id="ARBA00022989"/>
    </source>
</evidence>
<dbReference type="Gene3D" id="3.80.10.10">
    <property type="entry name" value="Ribonuclease Inhibitor"/>
    <property type="match status" value="1"/>
</dbReference>
<dbReference type="GO" id="GO:0043025">
    <property type="term" value="C:neuronal cell body"/>
    <property type="evidence" value="ECO:0007669"/>
    <property type="project" value="TreeGrafter"/>
</dbReference>
<dbReference type="PANTHER" id="PTHR45080">
    <property type="entry name" value="CONTACTIN 5"/>
    <property type="match status" value="1"/>
</dbReference>
<evidence type="ECO:0000256" key="12">
    <source>
        <dbReference type="SAM" id="MobiDB-lite"/>
    </source>
</evidence>
<feature type="region of interest" description="Disordered" evidence="12">
    <location>
        <begin position="601"/>
        <end position="690"/>
    </location>
</feature>
<evidence type="ECO:0000256" key="13">
    <source>
        <dbReference type="SAM" id="Phobius"/>
    </source>
</evidence>
<dbReference type="PANTHER" id="PTHR45080:SF26">
    <property type="entry name" value="PALLADIN"/>
    <property type="match status" value="1"/>
</dbReference>
<dbReference type="Pfam" id="PF13927">
    <property type="entry name" value="Ig_3"/>
    <property type="match status" value="1"/>
</dbReference>
<keyword evidence="2" id="KW-1003">Cell membrane</keyword>
<dbReference type="GO" id="GO:0007156">
    <property type="term" value="P:homophilic cell adhesion via plasma membrane adhesion molecules"/>
    <property type="evidence" value="ECO:0007669"/>
    <property type="project" value="TreeGrafter"/>
</dbReference>
<feature type="chain" id="PRO_5034795200" description="Ig-like domain-containing protein" evidence="14">
    <location>
        <begin position="40"/>
        <end position="690"/>
    </location>
</feature>
<evidence type="ECO:0000313" key="16">
    <source>
        <dbReference type="Ensembl" id="ENSCCNP00000026969.1"/>
    </source>
</evidence>
<feature type="region of interest" description="Disordered" evidence="12">
    <location>
        <begin position="492"/>
        <end position="526"/>
    </location>
</feature>
<feature type="domain" description="Ig-like" evidence="15">
    <location>
        <begin position="243"/>
        <end position="332"/>
    </location>
</feature>
<dbReference type="Pfam" id="PF01463">
    <property type="entry name" value="LRRCT"/>
    <property type="match status" value="1"/>
</dbReference>
<dbReference type="GO" id="GO:0030424">
    <property type="term" value="C:axon"/>
    <property type="evidence" value="ECO:0007669"/>
    <property type="project" value="TreeGrafter"/>
</dbReference>
<proteinExistence type="predicted"/>
<sequence>MAPVPLGAREEQLLGCGSGPLSRLLFLAHAVLLLPAVRAGLCPAPCSCRIPVLDCSRRKLPAPSWRALSGPLPPDATSLILNTSSLLCDCHLKWLLQWLVDNNFHHSVNVSCAHPEWLAGQSILNVDLKDFVCDDFLKPQIRAHPETTVALRGINVTLTCTSVSSSDSPMSTVWRKDSEILCDVDVENFVRFRQQAGEALEYTSILHLFNVNFTDEGKYQCIVTNHFGSNYSQKAKLTVNELPSFLKTPMDLTIRTGAMARLECAAEGHPAPQISWQKDGGTDFPAARERRMHVMPEDDVFFIANVKLEDMGIYSCMAQNTAGGLSANASLTVLETPSFIRPLEDKTVTRGETAVLQCIAGGSPAPRLNWTKDDGPLLVTERHFFAAANQLLIIVDAGLEDAGKYTCIMSNTLGTERGHIYLNVISSLNCDSSQGSIGHEDDGWTTVGIVIIVVVCCVVGTSLIWVIVIYHMRRKNEDYSITNTDIPSYLSSQGTLSEPQEGYSNSEAGSHQQLMPPASGYGHKGPDSGTATRVICSDCYDNANVYSRTREYCPYTYIAEEDVLDQTLSSLVVQLPKETFVSHPPQEASVLESLISSADREQSPFPSCHERVSEKKLPSTQMSSETLQRPLWNMDRERGLPPSSQQLVLESPQLPERDPNGSSPVSCHRLHDHNFDFSRTQNIQDGSEGT</sequence>
<dbReference type="Pfam" id="PF07679">
    <property type="entry name" value="I-set"/>
    <property type="match status" value="2"/>
</dbReference>
<evidence type="ECO:0000256" key="1">
    <source>
        <dbReference type="ARBA" id="ARBA00004251"/>
    </source>
</evidence>
<dbReference type="SUPFAM" id="SSF52058">
    <property type="entry name" value="L domain-like"/>
    <property type="match status" value="1"/>
</dbReference>
<feature type="compositionally biased region" description="Polar residues" evidence="12">
    <location>
        <begin position="492"/>
        <end position="513"/>
    </location>
</feature>
<dbReference type="InterPro" id="IPR003599">
    <property type="entry name" value="Ig_sub"/>
</dbReference>
<keyword evidence="6" id="KW-0677">Repeat</keyword>
<keyword evidence="10" id="KW-0325">Glycoprotein</keyword>
<evidence type="ECO:0000256" key="9">
    <source>
        <dbReference type="ARBA" id="ARBA00023157"/>
    </source>
</evidence>
<dbReference type="FunFam" id="2.60.40.10:FF:000150">
    <property type="entry name" value="Leucine rich repeats and immunoglobulin like domains 3"/>
    <property type="match status" value="1"/>
</dbReference>
<dbReference type="PROSITE" id="PS50835">
    <property type="entry name" value="IG_LIKE"/>
    <property type="match status" value="3"/>
</dbReference>
<gene>
    <name evidence="16" type="primary">Lrig2</name>
</gene>
<evidence type="ECO:0000256" key="11">
    <source>
        <dbReference type="ARBA" id="ARBA00023319"/>
    </source>
</evidence>
<feature type="compositionally biased region" description="Polar residues" evidence="12">
    <location>
        <begin position="677"/>
        <end position="690"/>
    </location>
</feature>
<dbReference type="GO" id="GO:0050808">
    <property type="term" value="P:synapse organization"/>
    <property type="evidence" value="ECO:0007669"/>
    <property type="project" value="TreeGrafter"/>
</dbReference>
<keyword evidence="8 13" id="KW-0472">Membrane</keyword>
<dbReference type="InterPro" id="IPR032675">
    <property type="entry name" value="LRR_dom_sf"/>
</dbReference>
<dbReference type="SUPFAM" id="SSF48726">
    <property type="entry name" value="Immunoglobulin"/>
    <property type="match status" value="3"/>
</dbReference>
<dbReference type="InterPro" id="IPR003598">
    <property type="entry name" value="Ig_sub2"/>
</dbReference>
<organism evidence="16">
    <name type="scientific">Castor canadensis</name>
    <name type="common">American beaver</name>
    <dbReference type="NCBI Taxonomy" id="51338"/>
    <lineage>
        <taxon>Eukaryota</taxon>
        <taxon>Metazoa</taxon>
        <taxon>Chordata</taxon>
        <taxon>Craniata</taxon>
        <taxon>Vertebrata</taxon>
        <taxon>Euteleostomi</taxon>
        <taxon>Mammalia</taxon>
        <taxon>Eutheria</taxon>
        <taxon>Euarchontoglires</taxon>
        <taxon>Glires</taxon>
        <taxon>Rodentia</taxon>
        <taxon>Castorimorpha</taxon>
        <taxon>Castoridae</taxon>
        <taxon>Castor</taxon>
    </lineage>
</organism>
<dbReference type="InterPro" id="IPR007110">
    <property type="entry name" value="Ig-like_dom"/>
</dbReference>
<dbReference type="FunFam" id="2.60.40.10:FF:000224">
    <property type="entry name" value="Leucine rich repeats and immunoglobulin like domains 3"/>
    <property type="match status" value="1"/>
</dbReference>
<dbReference type="Ensembl" id="ENSCCNT00000034166.1">
    <property type="protein sequence ID" value="ENSCCNP00000026969.1"/>
    <property type="gene ID" value="ENSCCNG00000026091.1"/>
</dbReference>
<protein>
    <recommendedName>
        <fullName evidence="15">Ig-like domain-containing protein</fullName>
    </recommendedName>
</protein>
<dbReference type="Gene3D" id="2.60.40.10">
    <property type="entry name" value="Immunoglobulins"/>
    <property type="match status" value="3"/>
</dbReference>
<comment type="subcellular location">
    <subcellularLocation>
        <location evidence="1">Cell membrane</location>
        <topology evidence="1">Single-pass type I membrane protein</topology>
    </subcellularLocation>
</comment>
<dbReference type="SMART" id="SM00408">
    <property type="entry name" value="IGc2"/>
    <property type="match status" value="3"/>
</dbReference>
<keyword evidence="3" id="KW-0433">Leucine-rich repeat</keyword>
<keyword evidence="9" id="KW-1015">Disulfide bond</keyword>
<evidence type="ECO:0000256" key="3">
    <source>
        <dbReference type="ARBA" id="ARBA00022614"/>
    </source>
</evidence>
<feature type="signal peptide" evidence="14">
    <location>
        <begin position="1"/>
        <end position="39"/>
    </location>
</feature>
<dbReference type="InterPro" id="IPR013783">
    <property type="entry name" value="Ig-like_fold"/>
</dbReference>
<evidence type="ECO:0000256" key="4">
    <source>
        <dbReference type="ARBA" id="ARBA00022692"/>
    </source>
</evidence>
<dbReference type="SMART" id="SM00082">
    <property type="entry name" value="LRRCT"/>
    <property type="match status" value="1"/>
</dbReference>
<keyword evidence="5 14" id="KW-0732">Signal</keyword>
<feature type="domain" description="Ig-like" evidence="15">
    <location>
        <begin position="139"/>
        <end position="238"/>
    </location>
</feature>
<dbReference type="AlphaFoldDB" id="A0A8C0XEI2"/>
<evidence type="ECO:0000256" key="2">
    <source>
        <dbReference type="ARBA" id="ARBA00022475"/>
    </source>
</evidence>
<dbReference type="InterPro" id="IPR000483">
    <property type="entry name" value="Cys-rich_flank_reg_C"/>
</dbReference>
<dbReference type="CDD" id="cd05763">
    <property type="entry name" value="IgI_LRIG1-like"/>
    <property type="match status" value="1"/>
</dbReference>
<keyword evidence="4 13" id="KW-0812">Transmembrane</keyword>
<dbReference type="SMART" id="SM00409">
    <property type="entry name" value="IG"/>
    <property type="match status" value="3"/>
</dbReference>
<keyword evidence="11" id="KW-0393">Immunoglobulin domain</keyword>
<accession>A0A8C0XEI2</accession>
<evidence type="ECO:0000256" key="6">
    <source>
        <dbReference type="ARBA" id="ARBA00022737"/>
    </source>
</evidence>
<evidence type="ECO:0000256" key="10">
    <source>
        <dbReference type="ARBA" id="ARBA00023180"/>
    </source>
</evidence>
<dbReference type="GO" id="GO:0005886">
    <property type="term" value="C:plasma membrane"/>
    <property type="evidence" value="ECO:0007669"/>
    <property type="project" value="UniProtKB-SubCell"/>
</dbReference>
<evidence type="ECO:0000256" key="14">
    <source>
        <dbReference type="SAM" id="SignalP"/>
    </source>
</evidence>
<feature type="domain" description="Ig-like" evidence="15">
    <location>
        <begin position="337"/>
        <end position="426"/>
    </location>
</feature>
<dbReference type="FunFam" id="2.60.40.10:FF:000161">
    <property type="entry name" value="Leucine rich repeats and immunoglobulin like domains 2"/>
    <property type="match status" value="1"/>
</dbReference>
<evidence type="ECO:0000259" key="15">
    <source>
        <dbReference type="PROSITE" id="PS50835"/>
    </source>
</evidence>
<dbReference type="InterPro" id="IPR036179">
    <property type="entry name" value="Ig-like_dom_sf"/>
</dbReference>
<dbReference type="GO" id="GO:0008046">
    <property type="term" value="F:axon guidance receptor activity"/>
    <property type="evidence" value="ECO:0007669"/>
    <property type="project" value="TreeGrafter"/>
</dbReference>
<evidence type="ECO:0000256" key="5">
    <source>
        <dbReference type="ARBA" id="ARBA00022729"/>
    </source>
</evidence>
<feature type="compositionally biased region" description="Basic and acidic residues" evidence="12">
    <location>
        <begin position="601"/>
        <end position="617"/>
    </location>
</feature>